<dbReference type="STRING" id="760192.Halhy_0154"/>
<organism evidence="3 4">
    <name type="scientific">Haliscomenobacter hydrossis (strain ATCC 27775 / DSM 1100 / LMG 10767 / O)</name>
    <dbReference type="NCBI Taxonomy" id="760192"/>
    <lineage>
        <taxon>Bacteria</taxon>
        <taxon>Pseudomonadati</taxon>
        <taxon>Bacteroidota</taxon>
        <taxon>Saprospiria</taxon>
        <taxon>Saprospirales</taxon>
        <taxon>Haliscomenobacteraceae</taxon>
        <taxon>Haliscomenobacter</taxon>
    </lineage>
</organism>
<evidence type="ECO:0000259" key="2">
    <source>
        <dbReference type="Pfam" id="PF01593"/>
    </source>
</evidence>
<dbReference type="OrthoDB" id="56323at2"/>
<accession>F4KTS3</accession>
<dbReference type="EMBL" id="CP002691">
    <property type="protein sequence ID" value="AEE48067.1"/>
    <property type="molecule type" value="Genomic_DNA"/>
</dbReference>
<dbReference type="eggNOG" id="COG1232">
    <property type="taxonomic scope" value="Bacteria"/>
</dbReference>
<dbReference type="InterPro" id="IPR050703">
    <property type="entry name" value="Flavin_MAO"/>
</dbReference>
<dbReference type="InterPro" id="IPR002937">
    <property type="entry name" value="Amino_oxidase"/>
</dbReference>
<dbReference type="PANTHER" id="PTHR43563">
    <property type="entry name" value="AMINE OXIDASE"/>
    <property type="match status" value="1"/>
</dbReference>
<dbReference type="PANTHER" id="PTHR43563:SF1">
    <property type="entry name" value="AMINE OXIDASE [FLAVIN-CONTAINING] B"/>
    <property type="match status" value="1"/>
</dbReference>
<evidence type="ECO:0000313" key="3">
    <source>
        <dbReference type="EMBL" id="AEE48067.1"/>
    </source>
</evidence>
<reference key="2">
    <citation type="submission" date="2011-04" db="EMBL/GenBank/DDBJ databases">
        <title>Complete sequence of chromosome of Haliscomenobacter hydrossis DSM 1100.</title>
        <authorList>
            <consortium name="US DOE Joint Genome Institute (JGI-PGF)"/>
            <person name="Lucas S."/>
            <person name="Han J."/>
            <person name="Lapidus A."/>
            <person name="Bruce D."/>
            <person name="Goodwin L."/>
            <person name="Pitluck S."/>
            <person name="Peters L."/>
            <person name="Kyrpides N."/>
            <person name="Mavromatis K."/>
            <person name="Ivanova N."/>
            <person name="Ovchinnikova G."/>
            <person name="Pagani I."/>
            <person name="Daligault H."/>
            <person name="Detter J.C."/>
            <person name="Han C."/>
            <person name="Land M."/>
            <person name="Hauser L."/>
            <person name="Markowitz V."/>
            <person name="Cheng J.-F."/>
            <person name="Hugenholtz P."/>
            <person name="Woyke T."/>
            <person name="Wu D."/>
            <person name="Verbarg S."/>
            <person name="Frueling A."/>
            <person name="Brambilla E."/>
            <person name="Klenk H.-P."/>
            <person name="Eisen J.A."/>
        </authorList>
    </citation>
    <scope>NUCLEOTIDE SEQUENCE</scope>
    <source>
        <strain>DSM 1100</strain>
    </source>
</reference>
<dbReference type="RefSeq" id="WP_013762631.1">
    <property type="nucleotide sequence ID" value="NC_015510.1"/>
</dbReference>
<dbReference type="SUPFAM" id="SSF51905">
    <property type="entry name" value="FAD/NAD(P)-binding domain"/>
    <property type="match status" value="1"/>
</dbReference>
<gene>
    <name evidence="3" type="ordered locus">Halhy_0154</name>
</gene>
<dbReference type="InterPro" id="IPR036188">
    <property type="entry name" value="FAD/NAD-bd_sf"/>
</dbReference>
<dbReference type="Gene3D" id="3.50.50.60">
    <property type="entry name" value="FAD/NAD(P)-binding domain"/>
    <property type="match status" value="2"/>
</dbReference>
<comment type="similarity">
    <text evidence="1">Belongs to the flavin monoamine oxidase family.</text>
</comment>
<evidence type="ECO:0000313" key="4">
    <source>
        <dbReference type="Proteomes" id="UP000008461"/>
    </source>
</evidence>
<dbReference type="GO" id="GO:0016491">
    <property type="term" value="F:oxidoreductase activity"/>
    <property type="evidence" value="ECO:0007669"/>
    <property type="project" value="InterPro"/>
</dbReference>
<dbReference type="Proteomes" id="UP000008461">
    <property type="component" value="Chromosome"/>
</dbReference>
<dbReference type="SUPFAM" id="SSF54373">
    <property type="entry name" value="FAD-linked reductases, C-terminal domain"/>
    <property type="match status" value="1"/>
</dbReference>
<feature type="domain" description="Amine oxidase" evidence="2">
    <location>
        <begin position="11"/>
        <end position="78"/>
    </location>
</feature>
<dbReference type="HOGENOM" id="CLU_004498_0_2_10"/>
<keyword evidence="4" id="KW-1185">Reference proteome</keyword>
<dbReference type="Pfam" id="PF01593">
    <property type="entry name" value="Amino_oxidase"/>
    <property type="match status" value="2"/>
</dbReference>
<dbReference type="eggNOG" id="COG1231">
    <property type="taxonomic scope" value="Bacteria"/>
</dbReference>
<proteinExistence type="inferred from homology"/>
<protein>
    <submittedName>
        <fullName evidence="3">Amine oxidase</fullName>
    </submittedName>
</protein>
<dbReference type="AlphaFoldDB" id="F4KTS3"/>
<reference evidence="3 4" key="1">
    <citation type="journal article" date="2011" name="Stand. Genomic Sci.">
        <title>Complete genome sequence of Haliscomenobacter hydrossis type strain (O).</title>
        <authorList>
            <consortium name="US DOE Joint Genome Institute (JGI-PGF)"/>
            <person name="Daligault H."/>
            <person name="Lapidus A."/>
            <person name="Zeytun A."/>
            <person name="Nolan M."/>
            <person name="Lucas S."/>
            <person name="Del Rio T.G."/>
            <person name="Tice H."/>
            <person name="Cheng J.F."/>
            <person name="Tapia R."/>
            <person name="Han C."/>
            <person name="Goodwin L."/>
            <person name="Pitluck S."/>
            <person name="Liolios K."/>
            <person name="Pagani I."/>
            <person name="Ivanova N."/>
            <person name="Huntemann M."/>
            <person name="Mavromatis K."/>
            <person name="Mikhailova N."/>
            <person name="Pati A."/>
            <person name="Chen A."/>
            <person name="Palaniappan K."/>
            <person name="Land M."/>
            <person name="Hauser L."/>
            <person name="Brambilla E.M."/>
            <person name="Rohde M."/>
            <person name="Verbarg S."/>
            <person name="Goker M."/>
            <person name="Bristow J."/>
            <person name="Eisen J.A."/>
            <person name="Markowitz V."/>
            <person name="Hugenholtz P."/>
            <person name="Kyrpides N.C."/>
            <person name="Klenk H.P."/>
            <person name="Woyke T."/>
        </authorList>
    </citation>
    <scope>NUCLEOTIDE SEQUENCE [LARGE SCALE GENOMIC DNA]</scope>
    <source>
        <strain evidence="4">ATCC 27775 / DSM 1100 / LMG 10767 / O</strain>
    </source>
</reference>
<feature type="domain" description="Amine oxidase" evidence="2">
    <location>
        <begin position="102"/>
        <end position="346"/>
    </location>
</feature>
<sequence>MKNVIILGAGLTGLTLAYQLKKAGIAATLIEARNRSGGRIHTLCNEGEAPLEMGATWLGEKHESLRALLNELELPVFEQYLQGYTFYEPISTSPPQVFLLPDQAPNYRIADGSSALITKLLSQLDPAQVILGQRIQKVEYQDGVFVLESADRRFSCNLLISTIPPKILVERLEFTPKLPPELVQKAQHTHTWMGESIKVAITYPRAFWREKNYSGSVFSNVGPISELYDHSNVEQSLFALKGFMSAALHGATQEQRKALAIDQLAKYFGEVARAYTTYFDCVWQHEPDTFAPYGGYILPHQHNGDPIFRANYFEGNFIIAGTETASVFPGYMDGAVVSGMESAARVRNFFI</sequence>
<name>F4KTS3_HALH1</name>
<dbReference type="KEGG" id="hhy:Halhy_0154"/>
<evidence type="ECO:0000256" key="1">
    <source>
        <dbReference type="ARBA" id="ARBA00005995"/>
    </source>
</evidence>